<evidence type="ECO:0000313" key="5">
    <source>
        <dbReference type="Proteomes" id="UP001500689"/>
    </source>
</evidence>
<evidence type="ECO:0000256" key="1">
    <source>
        <dbReference type="ARBA" id="ARBA00008324"/>
    </source>
</evidence>
<comment type="caution">
    <text evidence="4">The sequence shown here is derived from an EMBL/GenBank/DDBJ whole genome shotgun (WGS) entry which is preliminary data.</text>
</comment>
<protein>
    <submittedName>
        <fullName evidence="4">Hotdog fold thioesterase</fullName>
    </submittedName>
</protein>
<dbReference type="PANTHER" id="PTHR43240:SF5">
    <property type="entry name" value="1,4-DIHYDROXY-2-NAPHTHOYL-COA THIOESTERASE 1"/>
    <property type="match status" value="1"/>
</dbReference>
<dbReference type="Gene3D" id="3.10.129.10">
    <property type="entry name" value="Hotdog Thioesterase"/>
    <property type="match status" value="1"/>
</dbReference>
<dbReference type="RefSeq" id="WP_344865629.1">
    <property type="nucleotide sequence ID" value="NZ_BAAAZN010000014.1"/>
</dbReference>
<dbReference type="InterPro" id="IPR006683">
    <property type="entry name" value="Thioestr_dom"/>
</dbReference>
<name>A0ABP6XLV0_9PSEU</name>
<comment type="similarity">
    <text evidence="1">Belongs to the thioesterase PaaI family.</text>
</comment>
<organism evidence="4 5">
    <name type="scientific">Amycolatopsis ultiminotia</name>
    <dbReference type="NCBI Taxonomy" id="543629"/>
    <lineage>
        <taxon>Bacteria</taxon>
        <taxon>Bacillati</taxon>
        <taxon>Actinomycetota</taxon>
        <taxon>Actinomycetes</taxon>
        <taxon>Pseudonocardiales</taxon>
        <taxon>Pseudonocardiaceae</taxon>
        <taxon>Amycolatopsis</taxon>
    </lineage>
</organism>
<keyword evidence="2" id="KW-0378">Hydrolase</keyword>
<dbReference type="PANTHER" id="PTHR43240">
    <property type="entry name" value="1,4-DIHYDROXY-2-NAPHTHOYL-COA THIOESTERASE 1"/>
    <property type="match status" value="1"/>
</dbReference>
<dbReference type="Pfam" id="PF03061">
    <property type="entry name" value="4HBT"/>
    <property type="match status" value="1"/>
</dbReference>
<dbReference type="Proteomes" id="UP001500689">
    <property type="component" value="Unassembled WGS sequence"/>
</dbReference>
<dbReference type="InterPro" id="IPR029069">
    <property type="entry name" value="HotDog_dom_sf"/>
</dbReference>
<dbReference type="CDD" id="cd03443">
    <property type="entry name" value="PaaI_thioesterase"/>
    <property type="match status" value="1"/>
</dbReference>
<evidence type="ECO:0000256" key="2">
    <source>
        <dbReference type="ARBA" id="ARBA00022801"/>
    </source>
</evidence>
<feature type="domain" description="Thioesterase" evidence="3">
    <location>
        <begin position="47"/>
        <end position="124"/>
    </location>
</feature>
<sequence length="150" mass="15817">MIPELPFDPAMLTDSNLLPAKLGITVTDWDPDRLVGTMPVAGNGQYYGFLHGGASAALAETLGSLAAVLHAGPRGIVLGQELSCTHHWPARSGVVTGVCTPAYLGKGVATYNVVLTDERDRLLCTARLTCQIRRRPAPSAQPNGTNLVRG</sequence>
<evidence type="ECO:0000259" key="3">
    <source>
        <dbReference type="Pfam" id="PF03061"/>
    </source>
</evidence>
<evidence type="ECO:0000313" key="4">
    <source>
        <dbReference type="EMBL" id="GAA3567273.1"/>
    </source>
</evidence>
<reference evidence="5" key="1">
    <citation type="journal article" date="2019" name="Int. J. Syst. Evol. Microbiol.">
        <title>The Global Catalogue of Microorganisms (GCM) 10K type strain sequencing project: providing services to taxonomists for standard genome sequencing and annotation.</title>
        <authorList>
            <consortium name="The Broad Institute Genomics Platform"/>
            <consortium name="The Broad Institute Genome Sequencing Center for Infectious Disease"/>
            <person name="Wu L."/>
            <person name="Ma J."/>
        </authorList>
    </citation>
    <scope>NUCLEOTIDE SEQUENCE [LARGE SCALE GENOMIC DNA]</scope>
    <source>
        <strain evidence="5">JCM 16898</strain>
    </source>
</reference>
<gene>
    <name evidence="4" type="ORF">GCM10022222_59040</name>
</gene>
<proteinExistence type="inferred from homology"/>
<accession>A0ABP6XLV0</accession>
<dbReference type="SUPFAM" id="SSF54637">
    <property type="entry name" value="Thioesterase/thiol ester dehydrase-isomerase"/>
    <property type="match status" value="1"/>
</dbReference>
<dbReference type="InterPro" id="IPR003736">
    <property type="entry name" value="PAAI_dom"/>
</dbReference>
<dbReference type="NCBIfam" id="TIGR00369">
    <property type="entry name" value="unchar_dom_1"/>
    <property type="match status" value="1"/>
</dbReference>
<dbReference type="EMBL" id="BAAAZN010000014">
    <property type="protein sequence ID" value="GAA3567273.1"/>
    <property type="molecule type" value="Genomic_DNA"/>
</dbReference>
<keyword evidence="5" id="KW-1185">Reference proteome</keyword>